<accession>A0ABN8E631</accession>
<dbReference type="Proteomes" id="UP000838748">
    <property type="component" value="Unassembled WGS sequence"/>
</dbReference>
<evidence type="ECO:0000256" key="7">
    <source>
        <dbReference type="ARBA" id="ARBA00022840"/>
    </source>
</evidence>
<keyword evidence="6 10" id="KW-0269">Exonuclease</keyword>
<comment type="similarity">
    <text evidence="10">Belongs to the RecC family.</text>
</comment>
<keyword evidence="5 10" id="KW-0347">Helicase</keyword>
<dbReference type="HAMAP" id="MF_01486">
    <property type="entry name" value="RecC"/>
    <property type="match status" value="1"/>
</dbReference>
<organism evidence="12 13">
    <name type="scientific">Vibrio marisflavi CECT 7928</name>
    <dbReference type="NCBI Taxonomy" id="634439"/>
    <lineage>
        <taxon>Bacteria</taxon>
        <taxon>Pseudomonadati</taxon>
        <taxon>Pseudomonadota</taxon>
        <taxon>Gammaproteobacteria</taxon>
        <taxon>Vibrionales</taxon>
        <taxon>Vibrionaceae</taxon>
        <taxon>Vibrio</taxon>
    </lineage>
</organism>
<evidence type="ECO:0000256" key="9">
    <source>
        <dbReference type="ARBA" id="ARBA00023204"/>
    </source>
</evidence>
<comment type="subunit">
    <text evidence="10">Heterotrimer of RecB, RecC and RecD. All subunits contribute to DNA-binding.</text>
</comment>
<keyword evidence="2 10" id="KW-0547">Nucleotide-binding</keyword>
<comment type="caution">
    <text evidence="12">The sequence shown here is derived from an EMBL/GenBank/DDBJ whole genome shotgun (WGS) entry which is preliminary data.</text>
</comment>
<evidence type="ECO:0000259" key="11">
    <source>
        <dbReference type="Pfam" id="PF17946"/>
    </source>
</evidence>
<dbReference type="Gene3D" id="3.40.50.300">
    <property type="entry name" value="P-loop containing nucleotide triphosphate hydrolases"/>
    <property type="match status" value="2"/>
</dbReference>
<dbReference type="SUPFAM" id="SSF52980">
    <property type="entry name" value="Restriction endonuclease-like"/>
    <property type="match status" value="1"/>
</dbReference>
<dbReference type="InterPro" id="IPR011335">
    <property type="entry name" value="Restrct_endonuc-II-like"/>
</dbReference>
<dbReference type="InterPro" id="IPR013986">
    <property type="entry name" value="DExx_box_DNA_helicase_dom_sf"/>
</dbReference>
<dbReference type="NCBIfam" id="TIGR01450">
    <property type="entry name" value="recC"/>
    <property type="match status" value="1"/>
</dbReference>
<keyword evidence="9 10" id="KW-0234">DNA repair</keyword>
<keyword evidence="7 10" id="KW-0067">ATP-binding</keyword>
<evidence type="ECO:0000313" key="12">
    <source>
        <dbReference type="EMBL" id="CAH0541058.1"/>
    </source>
</evidence>
<evidence type="ECO:0000256" key="2">
    <source>
        <dbReference type="ARBA" id="ARBA00022741"/>
    </source>
</evidence>
<keyword evidence="3 10" id="KW-0227">DNA damage</keyword>
<dbReference type="InterPro" id="IPR006697">
    <property type="entry name" value="RecC"/>
</dbReference>
<evidence type="ECO:0000256" key="8">
    <source>
        <dbReference type="ARBA" id="ARBA00023125"/>
    </source>
</evidence>
<dbReference type="NCBIfam" id="NF008289">
    <property type="entry name" value="PRK11069.1"/>
    <property type="match status" value="1"/>
</dbReference>
<dbReference type="PIRSF" id="PIRSF000980">
    <property type="entry name" value="RecC"/>
    <property type="match status" value="1"/>
</dbReference>
<evidence type="ECO:0000256" key="5">
    <source>
        <dbReference type="ARBA" id="ARBA00022806"/>
    </source>
</evidence>
<dbReference type="SUPFAM" id="SSF52540">
    <property type="entry name" value="P-loop containing nucleoside triphosphate hydrolases"/>
    <property type="match status" value="2"/>
</dbReference>
<comment type="function">
    <text evidence="10">A helicase/nuclease that prepares dsDNA breaks (DSB) for recombinational DNA repair. Binds to DSBs and unwinds DNA via a highly rapid and processive ATP-dependent bidirectional helicase activity. Unwinds dsDNA until it encounters a Chi (crossover hotspot instigator) sequence from the 3' direction. Cuts ssDNA a few nucleotides 3' to the Chi site. The properties and activities of the enzyme are changed at Chi. The Chi-altered holoenzyme produces a long 3'-ssDNA overhang and facilitates RecA-binding to the ssDNA for homologous DNA recombination and repair. Holoenzyme degrades any linearized DNA that is unable to undergo homologous recombination. In the holoenzyme this subunit recognizes the wild-type Chi sequence, and when added to isolated RecB increases its ATP-dependent helicase processivity.</text>
</comment>
<sequence>MFTVYHSNQVDILKSLLVELIRRDPPTSPFEKEHILVQSSGMSQWLKMEIAKELKVVANVDFPLPAAFIWDLFTRVLQDVPERSAFNKDSMCWKLMKILPTQLDKPEFEPLANYLHSDVNGTKLYQLAEKIADTFDGYLVYRPEWIAAWEDSREVPELEGEHPWQPILWQELYDYTLQIGQSPFHRANLYEHFIDSVENYSGSLEFLPKRLFVFGISSLPPRYLDALKAIGCHIDVHLMFTNPCRYYWGEVRDKKFLAKLSARQRQHIEWNKESSKLEGTTEQLKGSIEQNVEDDLHTSEVGNSLLASMGKLGRDNLFLLAQLESQEIEAFSDIDRDSLLHSLQADILNLEEHQDDAAFESSAHKKVVTVPDNSFTVHACHSPLREVEVLHDQLLSMFNKDPSLTPRDIIVMVADINSYSPAIHAVFSNAPSDRYIPFSISDLSADVENPILKAFVRLVELPSSRCSSSELLEILETPAILNKLSISEEDFDLVRQWVEESGVRWGLDEHTGTEFELPKIKQNTWQFGIQRMLLGYAMSDEAGLFHQHGQNLAPYDEVQGLRAELAGKIAQFVEMVSDYRQRLQGSHVIDEWKIALFDMIDDFFEVDAEGDIALKTIRDAIIALQDNIVEAQFEQDLPANIIGQYLKDKLSGTRVSQRFLAGQVNFCTLMPMRSIPFKVVCLLGMNDGVYPRSIPPESFDLLVGRAKPGDRSRRIDDRYLFLEAMLSAQQNLYVSYVGRSIEKNTEKVPSVLVSELIDYCHQNYCLEGDEQLSTDESGDRLVDFLSHSHAMTPFSPSAFLEGEGSFAKEWLPAAKTQGIEHNQAIEELDDFLLGTSFPYELDLRELHKFCKLPVKYFFNRRLKVYFQSEHWVPEDEEPFALDSLQSYNLREQLLEHLVDDVSNANLSAQQWPEYIQKQRAYGNLPVGEFGTLDFDAQRDKAEIIYEKIKDLCALPEQDIEVTLLIELEPGKQILITGWLSRNYQAGLIRYRSGRLRSVDYLAAWIDHLCAAAIGKSKTTHLVGLNKTSLEHKVYAAIDDEEWAKKEVSTLLRYFVGGMNEPLAYFPKTALAGLNAQVSKGKVTPSKEDIYKKMAAEFNGTQQISGEGSDSYISRLWPKWNEELAQKNLHYADEILKKAVENAADGRKLAANK</sequence>
<dbReference type="PANTHER" id="PTHR30591">
    <property type="entry name" value="RECBCD ENZYME SUBUNIT RECC"/>
    <property type="match status" value="1"/>
</dbReference>
<dbReference type="InterPro" id="IPR041500">
    <property type="entry name" value="RecC_C"/>
</dbReference>
<reference evidence="12" key="1">
    <citation type="submission" date="2021-11" db="EMBL/GenBank/DDBJ databases">
        <authorList>
            <person name="Rodrigo-Torres L."/>
            <person name="Arahal R. D."/>
            <person name="Lucena T."/>
        </authorList>
    </citation>
    <scope>NUCLEOTIDE SEQUENCE</scope>
    <source>
        <strain evidence="12">CECT 7928</strain>
    </source>
</reference>
<evidence type="ECO:0000256" key="4">
    <source>
        <dbReference type="ARBA" id="ARBA00022801"/>
    </source>
</evidence>
<evidence type="ECO:0000256" key="6">
    <source>
        <dbReference type="ARBA" id="ARBA00022839"/>
    </source>
</evidence>
<protein>
    <recommendedName>
        <fullName evidence="10">RecBCD enzyme subunit RecC</fullName>
    </recommendedName>
    <alternativeName>
        <fullName evidence="10">Exonuclease V subunit RecC</fullName>
        <shortName evidence="10">ExoV subunit RecC</shortName>
    </alternativeName>
    <alternativeName>
        <fullName evidence="10">Helicase/nuclease RecBCD subunit RecC</fullName>
    </alternativeName>
</protein>
<feature type="domain" description="RecC C-terminal" evidence="11">
    <location>
        <begin position="840"/>
        <end position="1075"/>
    </location>
</feature>
<dbReference type="GO" id="GO:0008854">
    <property type="term" value="F:exodeoxyribonuclease V activity"/>
    <property type="evidence" value="ECO:0007669"/>
    <property type="project" value="UniProtKB-EC"/>
</dbReference>
<evidence type="ECO:0000256" key="1">
    <source>
        <dbReference type="ARBA" id="ARBA00022722"/>
    </source>
</evidence>
<keyword evidence="4 10" id="KW-0378">Hydrolase</keyword>
<evidence type="ECO:0000256" key="10">
    <source>
        <dbReference type="HAMAP-Rule" id="MF_01486"/>
    </source>
</evidence>
<dbReference type="PANTHER" id="PTHR30591:SF1">
    <property type="entry name" value="RECBCD ENZYME SUBUNIT RECC"/>
    <property type="match status" value="1"/>
</dbReference>
<keyword evidence="8 10" id="KW-0238">DNA-binding</keyword>
<dbReference type="Gene3D" id="1.10.10.160">
    <property type="match status" value="1"/>
</dbReference>
<comment type="miscellaneous">
    <text evidence="10">In the RecBCD complex, RecB has a slow 3'-5' helicase, an exonuclease activity and loads RecA onto ssDNA, RecD has a fast 5'-3' helicase activity, while RecC stimulates the ATPase and processivity of the RecB helicase and contributes to recognition of the Chi site.</text>
</comment>
<dbReference type="Gene3D" id="3.40.50.10930">
    <property type="match status" value="1"/>
</dbReference>
<dbReference type="CDD" id="cd22353">
    <property type="entry name" value="RecC_C-like"/>
    <property type="match status" value="1"/>
</dbReference>
<keyword evidence="13" id="KW-1185">Reference proteome</keyword>
<dbReference type="RefSeq" id="WP_237362816.1">
    <property type="nucleotide sequence ID" value="NZ_CAKLDM010000002.1"/>
</dbReference>
<gene>
    <name evidence="10 12" type="primary">recC</name>
    <name evidence="12" type="ORF">VMF7928_03342</name>
</gene>
<evidence type="ECO:0000256" key="3">
    <source>
        <dbReference type="ARBA" id="ARBA00022763"/>
    </source>
</evidence>
<dbReference type="Gene3D" id="1.10.10.990">
    <property type="match status" value="1"/>
</dbReference>
<dbReference type="EMBL" id="CAKLDM010000002">
    <property type="protein sequence ID" value="CAH0541058.1"/>
    <property type="molecule type" value="Genomic_DNA"/>
</dbReference>
<keyword evidence="1 10" id="KW-0540">Nuclease</keyword>
<dbReference type="Pfam" id="PF17946">
    <property type="entry name" value="RecC_C"/>
    <property type="match status" value="1"/>
</dbReference>
<evidence type="ECO:0000313" key="13">
    <source>
        <dbReference type="Proteomes" id="UP000838748"/>
    </source>
</evidence>
<name>A0ABN8E631_9VIBR</name>
<dbReference type="InterPro" id="IPR027417">
    <property type="entry name" value="P-loop_NTPase"/>
</dbReference>
<proteinExistence type="inferred from homology"/>
<dbReference type="Pfam" id="PF04257">
    <property type="entry name" value="Exonuc_V_gamma"/>
    <property type="match status" value="1"/>
</dbReference>